<proteinExistence type="predicted"/>
<keyword evidence="2" id="KW-1185">Reference proteome</keyword>
<dbReference type="EMBL" id="JASBNA010000008">
    <property type="protein sequence ID" value="KAK7689423.1"/>
    <property type="molecule type" value="Genomic_DNA"/>
</dbReference>
<dbReference type="Pfam" id="PF20414">
    <property type="entry name" value="DUF6698"/>
    <property type="match status" value="1"/>
</dbReference>
<reference evidence="1 2" key="1">
    <citation type="submission" date="2022-09" db="EMBL/GenBank/DDBJ databases">
        <authorList>
            <person name="Palmer J.M."/>
        </authorList>
    </citation>
    <scope>NUCLEOTIDE SEQUENCE [LARGE SCALE GENOMIC DNA]</scope>
    <source>
        <strain evidence="1 2">DSM 7382</strain>
    </source>
</reference>
<dbReference type="AlphaFoldDB" id="A0AAW0G6Z4"/>
<evidence type="ECO:0000313" key="1">
    <source>
        <dbReference type="EMBL" id="KAK7689423.1"/>
    </source>
</evidence>
<comment type="caution">
    <text evidence="1">The sequence shown here is derived from an EMBL/GenBank/DDBJ whole genome shotgun (WGS) entry which is preliminary data.</text>
</comment>
<accession>A0AAW0G6Z4</accession>
<protein>
    <submittedName>
        <fullName evidence="1">Uncharacterized protein</fullName>
    </submittedName>
</protein>
<evidence type="ECO:0000313" key="2">
    <source>
        <dbReference type="Proteomes" id="UP001385951"/>
    </source>
</evidence>
<organism evidence="1 2">
    <name type="scientific">Cerrena zonata</name>
    <dbReference type="NCBI Taxonomy" id="2478898"/>
    <lineage>
        <taxon>Eukaryota</taxon>
        <taxon>Fungi</taxon>
        <taxon>Dikarya</taxon>
        <taxon>Basidiomycota</taxon>
        <taxon>Agaricomycotina</taxon>
        <taxon>Agaricomycetes</taxon>
        <taxon>Polyporales</taxon>
        <taxon>Cerrenaceae</taxon>
        <taxon>Cerrena</taxon>
    </lineage>
</organism>
<gene>
    <name evidence="1" type="ORF">QCA50_007215</name>
</gene>
<name>A0AAW0G6Z4_9APHY</name>
<dbReference type="Proteomes" id="UP001385951">
    <property type="component" value="Unassembled WGS sequence"/>
</dbReference>
<sequence>MVVADQAQIHMVAIRDNETLLAIRVLQEMDEKDRSNEQRAELAAWQVQERNLEAFWCFERLIPNLRKTITDSGPAYLRNFYATIKKGASEARSSDLSTVSKHVGVFLNERVPRPDPLLKTLGRDIRMNRGIEHDTCLRLMLPIDLEDTDETFRRIRDPTDTLDLRSSFFARLFYPDFTGNRENVKAGFLRSQLLVLLYQVVFTSPSSAGSLNVERAVQTRTRPSRAVRGPVADILHMGKHVTLQSITYISVLAYVALTNASQWYSAYNGMDYTAMYNFIIDSFQPGSEHLRELLEWWDRQIFGNTPQSDVTGATITQRSMQLLNAQ</sequence>
<dbReference type="InterPro" id="IPR046521">
    <property type="entry name" value="DUF6698"/>
</dbReference>